<keyword evidence="3" id="KW-1185">Reference proteome</keyword>
<feature type="transmembrane region" description="Helical" evidence="1">
    <location>
        <begin position="25"/>
        <end position="44"/>
    </location>
</feature>
<dbReference type="Proteomes" id="UP001215598">
    <property type="component" value="Unassembled WGS sequence"/>
</dbReference>
<evidence type="ECO:0000313" key="2">
    <source>
        <dbReference type="EMBL" id="KAJ7720527.1"/>
    </source>
</evidence>
<gene>
    <name evidence="2" type="ORF">B0H16DRAFT_1604519</name>
</gene>
<dbReference type="AlphaFoldDB" id="A0AAD7HHS6"/>
<dbReference type="EMBL" id="JARKIB010000239">
    <property type="protein sequence ID" value="KAJ7720527.1"/>
    <property type="molecule type" value="Genomic_DNA"/>
</dbReference>
<comment type="caution">
    <text evidence="2">The sequence shown here is derived from an EMBL/GenBank/DDBJ whole genome shotgun (WGS) entry which is preliminary data.</text>
</comment>
<sequence>MRESRYAVQLSCTQLKAKAESTLPVNALPLVLCVALALHARWIIGLRFPDAQEFKPSLRVPEITILDVQYTFTFLGPVGTEQLANQHSIVHLRALLQVVVWRGISIKVSQIGAFFFNPGRVYGILDFNSDSITGSASWVRLGLLTIIRYSLSFHSFPCPHTHPDTDRITSLTTALTTCARDQLMYPARQPSSDPRLCVRDRTHLLHCSYSRESNPR</sequence>
<keyword evidence="1" id="KW-0472">Membrane</keyword>
<proteinExistence type="predicted"/>
<keyword evidence="1" id="KW-0812">Transmembrane</keyword>
<evidence type="ECO:0000313" key="3">
    <source>
        <dbReference type="Proteomes" id="UP001215598"/>
    </source>
</evidence>
<accession>A0AAD7HHS6</accession>
<protein>
    <submittedName>
        <fullName evidence="2">Uncharacterized protein</fullName>
    </submittedName>
</protein>
<evidence type="ECO:0000256" key="1">
    <source>
        <dbReference type="SAM" id="Phobius"/>
    </source>
</evidence>
<organism evidence="2 3">
    <name type="scientific">Mycena metata</name>
    <dbReference type="NCBI Taxonomy" id="1033252"/>
    <lineage>
        <taxon>Eukaryota</taxon>
        <taxon>Fungi</taxon>
        <taxon>Dikarya</taxon>
        <taxon>Basidiomycota</taxon>
        <taxon>Agaricomycotina</taxon>
        <taxon>Agaricomycetes</taxon>
        <taxon>Agaricomycetidae</taxon>
        <taxon>Agaricales</taxon>
        <taxon>Marasmiineae</taxon>
        <taxon>Mycenaceae</taxon>
        <taxon>Mycena</taxon>
    </lineage>
</organism>
<name>A0AAD7HHS6_9AGAR</name>
<reference evidence="2" key="1">
    <citation type="submission" date="2023-03" db="EMBL/GenBank/DDBJ databases">
        <title>Massive genome expansion in bonnet fungi (Mycena s.s.) driven by repeated elements and novel gene families across ecological guilds.</title>
        <authorList>
            <consortium name="Lawrence Berkeley National Laboratory"/>
            <person name="Harder C.B."/>
            <person name="Miyauchi S."/>
            <person name="Viragh M."/>
            <person name="Kuo A."/>
            <person name="Thoen E."/>
            <person name="Andreopoulos B."/>
            <person name="Lu D."/>
            <person name="Skrede I."/>
            <person name="Drula E."/>
            <person name="Henrissat B."/>
            <person name="Morin E."/>
            <person name="Kohler A."/>
            <person name="Barry K."/>
            <person name="LaButti K."/>
            <person name="Morin E."/>
            <person name="Salamov A."/>
            <person name="Lipzen A."/>
            <person name="Mereny Z."/>
            <person name="Hegedus B."/>
            <person name="Baldrian P."/>
            <person name="Stursova M."/>
            <person name="Weitz H."/>
            <person name="Taylor A."/>
            <person name="Grigoriev I.V."/>
            <person name="Nagy L.G."/>
            <person name="Martin F."/>
            <person name="Kauserud H."/>
        </authorList>
    </citation>
    <scope>NUCLEOTIDE SEQUENCE</scope>
    <source>
        <strain evidence="2">CBHHK182m</strain>
    </source>
</reference>
<keyword evidence="1" id="KW-1133">Transmembrane helix</keyword>